<dbReference type="Pfam" id="PF00528">
    <property type="entry name" value="BPD_transp_1"/>
    <property type="match status" value="1"/>
</dbReference>
<evidence type="ECO:0000256" key="1">
    <source>
        <dbReference type="ARBA" id="ARBA00004651"/>
    </source>
</evidence>
<evidence type="ECO:0000256" key="7">
    <source>
        <dbReference type="ARBA" id="ARBA00022989"/>
    </source>
</evidence>
<evidence type="ECO:0000256" key="6">
    <source>
        <dbReference type="ARBA" id="ARBA00022970"/>
    </source>
</evidence>
<evidence type="ECO:0000313" key="11">
    <source>
        <dbReference type="EMBL" id="KGX92882.1"/>
    </source>
</evidence>
<evidence type="ECO:0000256" key="8">
    <source>
        <dbReference type="ARBA" id="ARBA00023136"/>
    </source>
</evidence>
<proteinExistence type="inferred from homology"/>
<feature type="transmembrane region" description="Helical" evidence="9">
    <location>
        <begin position="182"/>
        <end position="203"/>
    </location>
</feature>
<comment type="caution">
    <text evidence="11">The sequence shown here is derived from an EMBL/GenBank/DDBJ whole genome shotgun (WGS) entry which is preliminary data.</text>
</comment>
<name>A0A0A5IAL6_9BACI</name>
<feature type="transmembrane region" description="Helical" evidence="9">
    <location>
        <begin position="51"/>
        <end position="72"/>
    </location>
</feature>
<organism evidence="11 12">
    <name type="scientific">Pontibacillus halophilus JSM 076056 = DSM 19796</name>
    <dbReference type="NCBI Taxonomy" id="1385510"/>
    <lineage>
        <taxon>Bacteria</taxon>
        <taxon>Bacillati</taxon>
        <taxon>Bacillota</taxon>
        <taxon>Bacilli</taxon>
        <taxon>Bacillales</taxon>
        <taxon>Bacillaceae</taxon>
        <taxon>Pontibacillus</taxon>
    </lineage>
</organism>
<dbReference type="InterPro" id="IPR043429">
    <property type="entry name" value="ArtM/GltK/GlnP/TcyL/YhdX-like"/>
</dbReference>
<evidence type="ECO:0000313" key="12">
    <source>
        <dbReference type="Proteomes" id="UP000030528"/>
    </source>
</evidence>
<feature type="domain" description="ABC transmembrane type-1" evidence="10">
    <location>
        <begin position="15"/>
        <end position="201"/>
    </location>
</feature>
<dbReference type="InterPro" id="IPR035906">
    <property type="entry name" value="MetI-like_sf"/>
</dbReference>
<dbReference type="eggNOG" id="COG0765">
    <property type="taxonomic scope" value="Bacteria"/>
</dbReference>
<comment type="subcellular location">
    <subcellularLocation>
        <location evidence="1 9">Cell membrane</location>
        <topology evidence="1 9">Multi-pass membrane protein</topology>
    </subcellularLocation>
</comment>
<gene>
    <name evidence="11" type="ORF">N781_13405</name>
</gene>
<keyword evidence="7 9" id="KW-1133">Transmembrane helix</keyword>
<feature type="transmembrane region" description="Helical" evidence="9">
    <location>
        <begin position="84"/>
        <end position="104"/>
    </location>
</feature>
<keyword evidence="6" id="KW-0029">Amino-acid transport</keyword>
<dbReference type="PANTHER" id="PTHR30614:SF20">
    <property type="entry name" value="GLUTAMINE TRANSPORT SYSTEM PERMEASE PROTEIN GLNP"/>
    <property type="match status" value="1"/>
</dbReference>
<dbReference type="SUPFAM" id="SSF161098">
    <property type="entry name" value="MetI-like"/>
    <property type="match status" value="1"/>
</dbReference>
<dbReference type="NCBIfam" id="TIGR01726">
    <property type="entry name" value="HEQRo_perm_3TM"/>
    <property type="match status" value="1"/>
</dbReference>
<keyword evidence="4" id="KW-1003">Cell membrane</keyword>
<dbReference type="AlphaFoldDB" id="A0A0A5IAL6"/>
<evidence type="ECO:0000256" key="2">
    <source>
        <dbReference type="ARBA" id="ARBA00010072"/>
    </source>
</evidence>
<evidence type="ECO:0000256" key="3">
    <source>
        <dbReference type="ARBA" id="ARBA00022448"/>
    </source>
</evidence>
<feature type="transmembrane region" description="Helical" evidence="9">
    <location>
        <begin position="15"/>
        <end position="39"/>
    </location>
</feature>
<dbReference type="GO" id="GO:0043190">
    <property type="term" value="C:ATP-binding cassette (ABC) transporter complex"/>
    <property type="evidence" value="ECO:0007669"/>
    <property type="project" value="InterPro"/>
</dbReference>
<keyword evidence="5 9" id="KW-0812">Transmembrane</keyword>
<evidence type="ECO:0000259" key="10">
    <source>
        <dbReference type="PROSITE" id="PS50928"/>
    </source>
</evidence>
<protein>
    <submittedName>
        <fullName evidence="11">Arginine ABC transporter permease</fullName>
    </submittedName>
</protein>
<accession>A0A0A5IAL6</accession>
<dbReference type="PROSITE" id="PS50928">
    <property type="entry name" value="ABC_TM1"/>
    <property type="match status" value="1"/>
</dbReference>
<dbReference type="EMBL" id="AVPE01000004">
    <property type="protein sequence ID" value="KGX92882.1"/>
    <property type="molecule type" value="Genomic_DNA"/>
</dbReference>
<dbReference type="InterPro" id="IPR010065">
    <property type="entry name" value="AA_ABC_transptr_permease_3TM"/>
</dbReference>
<keyword evidence="12" id="KW-1185">Reference proteome</keyword>
<sequence>MNDVLNSIPFILKGIIVTLEFVVVSGILGFVIGVLLALAKMGKSKGLKRVADGYTAIFRGTPLLLQLIYIYYVTPQVTGWDIPAFAAGVIAFSLNSGAYVSEIIRAGIQSIDKGQFEAAQALNLPYWKTMRHIILPQAIKHILPALMNEYIMLVKESAVISVIGAVDILRRAQIVAADTFNYLMPLTIALVIYFTMVRTLEVFGNKLEKRMSYSD</sequence>
<reference evidence="11 12" key="1">
    <citation type="submission" date="2013-08" db="EMBL/GenBank/DDBJ databases">
        <authorList>
            <person name="Huang J."/>
            <person name="Wang G."/>
        </authorList>
    </citation>
    <scope>NUCLEOTIDE SEQUENCE [LARGE SCALE GENOMIC DNA]</scope>
    <source>
        <strain evidence="11 12">JSM 076056</strain>
    </source>
</reference>
<dbReference type="CDD" id="cd06261">
    <property type="entry name" value="TM_PBP2"/>
    <property type="match status" value="1"/>
</dbReference>
<comment type="similarity">
    <text evidence="2">Belongs to the binding-protein-dependent transport system permease family. HisMQ subfamily.</text>
</comment>
<dbReference type="Gene3D" id="1.10.3720.10">
    <property type="entry name" value="MetI-like"/>
    <property type="match status" value="1"/>
</dbReference>
<dbReference type="InterPro" id="IPR000515">
    <property type="entry name" value="MetI-like"/>
</dbReference>
<keyword evidence="8 9" id="KW-0472">Membrane</keyword>
<dbReference type="GO" id="GO:0006865">
    <property type="term" value="P:amino acid transport"/>
    <property type="evidence" value="ECO:0007669"/>
    <property type="project" value="UniProtKB-KW"/>
</dbReference>
<dbReference type="PANTHER" id="PTHR30614">
    <property type="entry name" value="MEMBRANE COMPONENT OF AMINO ACID ABC TRANSPORTER"/>
    <property type="match status" value="1"/>
</dbReference>
<dbReference type="RefSeq" id="WP_026799952.1">
    <property type="nucleotide sequence ID" value="NZ_AULI01000006.1"/>
</dbReference>
<dbReference type="GO" id="GO:0022857">
    <property type="term" value="F:transmembrane transporter activity"/>
    <property type="evidence" value="ECO:0007669"/>
    <property type="project" value="InterPro"/>
</dbReference>
<dbReference type="Proteomes" id="UP000030528">
    <property type="component" value="Unassembled WGS sequence"/>
</dbReference>
<evidence type="ECO:0000256" key="9">
    <source>
        <dbReference type="RuleBase" id="RU363032"/>
    </source>
</evidence>
<dbReference type="FunFam" id="1.10.3720.10:FF:000033">
    <property type="entry name" value="Polar amino acid ABC transporter permease"/>
    <property type="match status" value="1"/>
</dbReference>
<evidence type="ECO:0000256" key="4">
    <source>
        <dbReference type="ARBA" id="ARBA00022475"/>
    </source>
</evidence>
<dbReference type="STRING" id="1385510.GCA_000425205_01514"/>
<dbReference type="OrthoDB" id="9774451at2"/>
<evidence type="ECO:0000256" key="5">
    <source>
        <dbReference type="ARBA" id="ARBA00022692"/>
    </source>
</evidence>
<keyword evidence="3 9" id="KW-0813">Transport</keyword>